<dbReference type="InterPro" id="IPR049945">
    <property type="entry name" value="AAA_22"/>
</dbReference>
<dbReference type="AlphaFoldDB" id="A0A4Y7R6B7"/>
<evidence type="ECO:0000259" key="1">
    <source>
        <dbReference type="Pfam" id="PF13401"/>
    </source>
</evidence>
<name>A0A4Y7R6B7_9FIRM</name>
<dbReference type="GO" id="GO:0016887">
    <property type="term" value="F:ATP hydrolysis activity"/>
    <property type="evidence" value="ECO:0007669"/>
    <property type="project" value="InterPro"/>
</dbReference>
<evidence type="ECO:0000313" key="2">
    <source>
        <dbReference type="EMBL" id="TEB04272.1"/>
    </source>
</evidence>
<dbReference type="PANTHER" id="PTHR35894:SF1">
    <property type="entry name" value="PHOSPHORIBULOKINASE _ URIDINE KINASE FAMILY"/>
    <property type="match status" value="1"/>
</dbReference>
<organism evidence="2 3">
    <name type="scientific">Pelotomaculum schinkii</name>
    <dbReference type="NCBI Taxonomy" id="78350"/>
    <lineage>
        <taxon>Bacteria</taxon>
        <taxon>Bacillati</taxon>
        <taxon>Bacillota</taxon>
        <taxon>Clostridia</taxon>
        <taxon>Eubacteriales</taxon>
        <taxon>Desulfotomaculaceae</taxon>
        <taxon>Pelotomaculum</taxon>
    </lineage>
</organism>
<dbReference type="Gene3D" id="3.40.50.300">
    <property type="entry name" value="P-loop containing nucleotide triphosphate hydrolases"/>
    <property type="match status" value="1"/>
</dbReference>
<keyword evidence="3" id="KW-1185">Reference proteome</keyword>
<evidence type="ECO:0000313" key="3">
    <source>
        <dbReference type="Proteomes" id="UP000298324"/>
    </source>
</evidence>
<dbReference type="Pfam" id="PF13401">
    <property type="entry name" value="AAA_22"/>
    <property type="match status" value="1"/>
</dbReference>
<dbReference type="PANTHER" id="PTHR35894">
    <property type="entry name" value="GENERAL SECRETION PATHWAY PROTEIN A-RELATED"/>
    <property type="match status" value="1"/>
</dbReference>
<comment type="caution">
    <text evidence="2">The sequence shown here is derived from an EMBL/GenBank/DDBJ whole genome shotgun (WGS) entry which is preliminary data.</text>
</comment>
<dbReference type="Proteomes" id="UP000298324">
    <property type="component" value="Unassembled WGS sequence"/>
</dbReference>
<proteinExistence type="predicted"/>
<dbReference type="RefSeq" id="WP_243124251.1">
    <property type="nucleotide sequence ID" value="NZ_QFGA01000004.1"/>
</dbReference>
<protein>
    <submittedName>
        <fullName evidence="2">Archaeal ATPase</fullName>
    </submittedName>
</protein>
<dbReference type="EMBL" id="QFGA01000004">
    <property type="protein sequence ID" value="TEB04272.1"/>
    <property type="molecule type" value="Genomic_DNA"/>
</dbReference>
<dbReference type="InterPro" id="IPR052026">
    <property type="entry name" value="ExeA_AAA_ATPase_DNA-bind"/>
</dbReference>
<accession>A0A4Y7R6B7</accession>
<feature type="domain" description="ORC1/DEAH AAA+ ATPase" evidence="1">
    <location>
        <begin position="41"/>
        <end position="167"/>
    </location>
</feature>
<dbReference type="SUPFAM" id="SSF52540">
    <property type="entry name" value="P-loop containing nucleoside triphosphate hydrolases"/>
    <property type="match status" value="1"/>
</dbReference>
<reference evidence="2 3" key="1">
    <citation type="journal article" date="2018" name="Environ. Microbiol.">
        <title>Novel energy conservation strategies and behaviour of Pelotomaculum schinkii driving syntrophic propionate catabolism.</title>
        <authorList>
            <person name="Hidalgo-Ahumada C.A.P."/>
            <person name="Nobu M.K."/>
            <person name="Narihiro T."/>
            <person name="Tamaki H."/>
            <person name="Liu W.T."/>
            <person name="Kamagata Y."/>
            <person name="Stams A.J.M."/>
            <person name="Imachi H."/>
            <person name="Sousa D.Z."/>
        </authorList>
    </citation>
    <scope>NUCLEOTIDE SEQUENCE [LARGE SCALE GENOMIC DNA]</scope>
    <source>
        <strain evidence="2 3">HH</strain>
    </source>
</reference>
<dbReference type="InterPro" id="IPR027417">
    <property type="entry name" value="P-loop_NTPase"/>
</dbReference>
<gene>
    <name evidence="2" type="ORF">Psch_03997</name>
</gene>
<sequence length="267" mass="30064">MMFTAFYSLAARPFAKDIKAEEMYLSSSHQELLARLNYLKHSRGIGMVVGEPGSGKTSGLRTFVVSLNPSLYRVAYFPLSTVTVTDFYRGLAFSLGLEPAFRKVDLFNQIQEAIQNNYSGKKVVPVIILDELQLASTKFFSDLHLLFNFSMDSENPFVLVLCGMPALAIKMSLTHNQPLNQRLIMRYKMAPLTKEETKNYLEHHMRLAGSNYPIFSDTTVEAIATVSRGWPRLINNLATTSLIFGCQKLLKYIDEEAVRQAAVELGM</sequence>